<dbReference type="InterPro" id="IPR020058">
    <property type="entry name" value="Glu/Gln-tRNA-synth_Ib_cat-dom"/>
</dbReference>
<keyword evidence="8" id="KW-0648">Protein biosynthesis</keyword>
<keyword evidence="6 7" id="KW-0030">Aminoacyl-tRNA synthetase</keyword>
<dbReference type="GO" id="GO:0008270">
    <property type="term" value="F:zinc ion binding"/>
    <property type="evidence" value="ECO:0007669"/>
    <property type="project" value="UniProtKB-UniRule"/>
</dbReference>
<evidence type="ECO:0000256" key="3">
    <source>
        <dbReference type="ARBA" id="ARBA00022741"/>
    </source>
</evidence>
<dbReference type="NCBIfam" id="NF004315">
    <property type="entry name" value="PRK05710.1-4"/>
    <property type="match status" value="1"/>
</dbReference>
<comment type="similarity">
    <text evidence="7">Belongs to the class-I aminoacyl-tRNA synthetase family. GluQ subfamily.</text>
</comment>
<keyword evidence="4 7" id="KW-0862">Zinc</keyword>
<dbReference type="HAMAP" id="MF_01428">
    <property type="entry name" value="Glu_Q_tRNA_synth"/>
    <property type="match status" value="1"/>
</dbReference>
<dbReference type="Pfam" id="PF00749">
    <property type="entry name" value="tRNA-synt_1c"/>
    <property type="match status" value="1"/>
</dbReference>
<feature type="binding site" evidence="7">
    <location>
        <position position="105"/>
    </location>
    <ligand>
        <name>Zn(2+)</name>
        <dbReference type="ChEBI" id="CHEBI:29105"/>
    </ligand>
</feature>
<evidence type="ECO:0000313" key="10">
    <source>
        <dbReference type="EMBL" id="QNE88739.1"/>
    </source>
</evidence>
<feature type="binding site" evidence="7">
    <location>
        <position position="128"/>
    </location>
    <ligand>
        <name>Zn(2+)</name>
        <dbReference type="ChEBI" id="CHEBI:29105"/>
    </ligand>
</feature>
<dbReference type="GO" id="GO:0006424">
    <property type="term" value="P:glutamyl-tRNA aminoacylation"/>
    <property type="evidence" value="ECO:0007669"/>
    <property type="project" value="InterPro"/>
</dbReference>
<dbReference type="GO" id="GO:0004818">
    <property type="term" value="F:glutamate-tRNA ligase activity"/>
    <property type="evidence" value="ECO:0007669"/>
    <property type="project" value="TreeGrafter"/>
</dbReference>
<dbReference type="KEGG" id="cik:H0194_06450"/>
<proteinExistence type="inferred from homology"/>
<dbReference type="GO" id="GO:0005524">
    <property type="term" value="F:ATP binding"/>
    <property type="evidence" value="ECO:0007669"/>
    <property type="project" value="UniProtKB-KW"/>
</dbReference>
<feature type="binding site" evidence="7">
    <location>
        <begin position="11"/>
        <end position="15"/>
    </location>
    <ligand>
        <name>L-glutamate</name>
        <dbReference type="ChEBI" id="CHEBI:29985"/>
    </ligand>
</feature>
<dbReference type="InterPro" id="IPR000924">
    <property type="entry name" value="Glu/Gln-tRNA-synth"/>
</dbReference>
<name>A0A7G7CMC3_9CORY</name>
<dbReference type="SUPFAM" id="SSF52374">
    <property type="entry name" value="Nucleotidylyl transferase"/>
    <property type="match status" value="1"/>
</dbReference>
<comment type="function">
    <text evidence="7">Catalyzes the tRNA-independent activation of glutamate in presence of ATP and the subsequent transfer of glutamate onto a tRNA(Asp). Glutamate is transferred on the 2-amino-5-(4,5-dihydroxy-2-cyclopenten-1-yl) moiety of the queuosine in the wobble position of the QUC anticodon.</text>
</comment>
<evidence type="ECO:0000256" key="8">
    <source>
        <dbReference type="RuleBase" id="RU363037"/>
    </source>
</evidence>
<keyword evidence="2 7" id="KW-0479">Metal-binding</keyword>
<evidence type="ECO:0000259" key="9">
    <source>
        <dbReference type="Pfam" id="PF00749"/>
    </source>
</evidence>
<protein>
    <recommendedName>
        <fullName evidence="7">Glutamyl-Q tRNA(Asp) synthetase</fullName>
        <shortName evidence="7">Glu-Q-RSs</shortName>
        <ecNumber evidence="7">6.1.1.-</ecNumber>
    </recommendedName>
</protein>
<feature type="short sequence motif" description="'KMSKS' region" evidence="7">
    <location>
        <begin position="254"/>
        <end position="258"/>
    </location>
</feature>
<evidence type="ECO:0000256" key="6">
    <source>
        <dbReference type="ARBA" id="ARBA00023146"/>
    </source>
</evidence>
<feature type="binding site" evidence="7">
    <location>
        <position position="124"/>
    </location>
    <ligand>
        <name>Zn(2+)</name>
        <dbReference type="ChEBI" id="CHEBI:29105"/>
    </ligand>
</feature>
<dbReference type="PANTHER" id="PTHR43311:SF1">
    <property type="entry name" value="GLUTAMYL-Q TRNA(ASP) SYNTHETASE"/>
    <property type="match status" value="1"/>
</dbReference>
<feature type="binding site" evidence="7">
    <location>
        <position position="103"/>
    </location>
    <ligand>
        <name>Zn(2+)</name>
        <dbReference type="ChEBI" id="CHEBI:29105"/>
    </ligand>
</feature>
<accession>A0A7G7CMC3</accession>
<reference evidence="10 11" key="1">
    <citation type="submission" date="2020-07" db="EMBL/GenBank/DDBJ databases">
        <title>Complete genome and description of Corynebacterium incognita strain Marseille-Q3630 sp. nov.</title>
        <authorList>
            <person name="Boxberger M."/>
        </authorList>
    </citation>
    <scope>NUCLEOTIDE SEQUENCE [LARGE SCALE GENOMIC DNA]</scope>
    <source>
        <strain evidence="10 11">Marseille-Q3630</strain>
    </source>
</reference>
<dbReference type="InterPro" id="IPR049940">
    <property type="entry name" value="GluQ/Sye"/>
</dbReference>
<keyword evidence="3 7" id="KW-0547">Nucleotide-binding</keyword>
<evidence type="ECO:0000256" key="4">
    <source>
        <dbReference type="ARBA" id="ARBA00022833"/>
    </source>
</evidence>
<comment type="cofactor">
    <cofactor evidence="7">
        <name>Zn(2+)</name>
        <dbReference type="ChEBI" id="CHEBI:29105"/>
    </cofactor>
    <text evidence="7">Binds 1 zinc ion per subunit.</text>
</comment>
<feature type="domain" description="Glutamyl/glutaminyl-tRNA synthetase class Ib catalytic" evidence="9">
    <location>
        <begin position="11"/>
        <end position="290"/>
    </location>
</feature>
<feature type="binding site" evidence="7">
    <location>
        <position position="257"/>
    </location>
    <ligand>
        <name>ATP</name>
        <dbReference type="ChEBI" id="CHEBI:30616"/>
    </ligand>
</feature>
<keyword evidence="1 7" id="KW-0436">Ligase</keyword>
<keyword evidence="5 7" id="KW-0067">ATP-binding</keyword>
<organism evidence="10 11">
    <name type="scientific">Corynebacterium incognita</name>
    <dbReference type="NCBI Taxonomy" id="2754725"/>
    <lineage>
        <taxon>Bacteria</taxon>
        <taxon>Bacillati</taxon>
        <taxon>Actinomycetota</taxon>
        <taxon>Actinomycetes</taxon>
        <taxon>Mycobacteriales</taxon>
        <taxon>Corynebacteriaceae</taxon>
        <taxon>Corynebacterium</taxon>
    </lineage>
</organism>
<dbReference type="GO" id="GO:0005829">
    <property type="term" value="C:cytosol"/>
    <property type="evidence" value="ECO:0007669"/>
    <property type="project" value="TreeGrafter"/>
</dbReference>
<evidence type="ECO:0000256" key="7">
    <source>
        <dbReference type="HAMAP-Rule" id="MF_01428"/>
    </source>
</evidence>
<dbReference type="NCBIfam" id="TIGR03838">
    <property type="entry name" value="queuosine_YadB"/>
    <property type="match status" value="1"/>
</dbReference>
<sequence length="316" mass="34321">MNLVKKSGCGRYAPSPSGDLHFGNLRTAMLAWLCARSSGRSFVVRVEDIDTQRSSMESAQRQLEDLAALGIDWGREVVYQSQRYELYDAALARLRDRGLVFECYCSRKDIQEASRAPHSIPGHYPGTCRDLTEGERRERREALVAQGRVPALRLRSGLRSVGVRDALAGEYVGDVDDFILRRGGNAAQIGPQGPDWAYNLAVVVDDGEQGVDQVVRGDDLLPSAPRQAYLAGLLGYAVPEYVHVPLVLNERGERLAKRDGAVTLREMLETATVPEVLGSMAASLGMDGAGVRTAADLLEGFSMAALPRAASVFTGV</sequence>
<keyword evidence="11" id="KW-1185">Reference proteome</keyword>
<dbReference type="Gene3D" id="3.40.50.620">
    <property type="entry name" value="HUPs"/>
    <property type="match status" value="1"/>
</dbReference>
<dbReference type="RefSeq" id="WP_185175129.1">
    <property type="nucleotide sequence ID" value="NZ_CP059404.1"/>
</dbReference>
<dbReference type="EMBL" id="CP059404">
    <property type="protein sequence ID" value="QNE88739.1"/>
    <property type="molecule type" value="Genomic_DNA"/>
</dbReference>
<dbReference type="PANTHER" id="PTHR43311">
    <property type="entry name" value="GLUTAMATE--TRNA LIGASE"/>
    <property type="match status" value="1"/>
</dbReference>
<feature type="binding site" evidence="7">
    <location>
        <position position="198"/>
    </location>
    <ligand>
        <name>L-glutamate</name>
        <dbReference type="ChEBI" id="CHEBI:29985"/>
    </ligand>
</feature>
<dbReference type="GO" id="GO:0006400">
    <property type="term" value="P:tRNA modification"/>
    <property type="evidence" value="ECO:0007669"/>
    <property type="project" value="InterPro"/>
</dbReference>
<evidence type="ECO:0000256" key="1">
    <source>
        <dbReference type="ARBA" id="ARBA00022598"/>
    </source>
</evidence>
<evidence type="ECO:0000256" key="5">
    <source>
        <dbReference type="ARBA" id="ARBA00022840"/>
    </source>
</evidence>
<feature type="binding site" evidence="7">
    <location>
        <position position="47"/>
    </location>
    <ligand>
        <name>L-glutamate</name>
        <dbReference type="ChEBI" id="CHEBI:29985"/>
    </ligand>
</feature>
<dbReference type="AlphaFoldDB" id="A0A7G7CMC3"/>
<gene>
    <name evidence="10" type="primary">gluQRS</name>
    <name evidence="7" type="synonym">gluQ</name>
    <name evidence="10" type="ORF">H0194_06450</name>
</gene>
<evidence type="ECO:0000313" key="11">
    <source>
        <dbReference type="Proteomes" id="UP000515743"/>
    </source>
</evidence>
<dbReference type="InterPro" id="IPR014729">
    <property type="entry name" value="Rossmann-like_a/b/a_fold"/>
</dbReference>
<feature type="binding site" evidence="7">
    <location>
        <position position="216"/>
    </location>
    <ligand>
        <name>L-glutamate</name>
        <dbReference type="ChEBI" id="CHEBI:29985"/>
    </ligand>
</feature>
<dbReference type="PRINTS" id="PR00987">
    <property type="entry name" value="TRNASYNTHGLU"/>
</dbReference>
<dbReference type="EC" id="6.1.1.-" evidence="7"/>
<dbReference type="InterPro" id="IPR022380">
    <property type="entry name" value="Glu-Q_tRNA(Asp)_Synthase"/>
</dbReference>
<feature type="short sequence motif" description="'HIGH' region" evidence="7">
    <location>
        <begin position="14"/>
        <end position="24"/>
    </location>
</feature>
<evidence type="ECO:0000256" key="2">
    <source>
        <dbReference type="ARBA" id="ARBA00022723"/>
    </source>
</evidence>
<dbReference type="Proteomes" id="UP000515743">
    <property type="component" value="Chromosome"/>
</dbReference>